<dbReference type="Pfam" id="PF05116">
    <property type="entry name" value="S6PP"/>
    <property type="match status" value="1"/>
</dbReference>
<proteinExistence type="predicted"/>
<dbReference type="PANTHER" id="PTHR46521:SF4">
    <property type="entry name" value="SUCROSE-PHOSPHATASE 2-RELATED"/>
    <property type="match status" value="1"/>
</dbReference>
<dbReference type="GO" id="GO:0016787">
    <property type="term" value="F:hydrolase activity"/>
    <property type="evidence" value="ECO:0007669"/>
    <property type="project" value="UniProtKB-KW"/>
</dbReference>
<dbReference type="Gene3D" id="3.90.1070.10">
    <property type="match status" value="1"/>
</dbReference>
<dbReference type="InterPro" id="IPR023214">
    <property type="entry name" value="HAD_sf"/>
</dbReference>
<evidence type="ECO:0000259" key="2">
    <source>
        <dbReference type="Pfam" id="PF05116"/>
    </source>
</evidence>
<evidence type="ECO:0000313" key="3">
    <source>
        <dbReference type="EMBL" id="MFD1206102.1"/>
    </source>
</evidence>
<dbReference type="InterPro" id="IPR006380">
    <property type="entry name" value="SPP-like_dom"/>
</dbReference>
<dbReference type="InterPro" id="IPR036412">
    <property type="entry name" value="HAD-like_sf"/>
</dbReference>
<dbReference type="NCBIfam" id="TIGR01482">
    <property type="entry name" value="SPP-subfamily"/>
    <property type="match status" value="1"/>
</dbReference>
<keyword evidence="1 3" id="KW-0378">Hydrolase</keyword>
<accession>A0ABW3U0D4</accession>
<dbReference type="Proteomes" id="UP001597231">
    <property type="component" value="Unassembled WGS sequence"/>
</dbReference>
<dbReference type="SFLD" id="SFLDG01141">
    <property type="entry name" value="C2.B.1:_Sucrose_Phosphatase_Li"/>
    <property type="match status" value="1"/>
</dbReference>
<dbReference type="SUPFAM" id="SSF56784">
    <property type="entry name" value="HAD-like"/>
    <property type="match status" value="1"/>
</dbReference>
<dbReference type="Gene3D" id="3.40.50.1000">
    <property type="entry name" value="HAD superfamily/HAD-like"/>
    <property type="match status" value="1"/>
</dbReference>
<dbReference type="RefSeq" id="WP_381481490.1">
    <property type="nucleotide sequence ID" value="NZ_JBHTLT010000112.1"/>
</dbReference>
<protein>
    <submittedName>
        <fullName evidence="3">HAD-IIB family hydrolase</fullName>
    </submittedName>
</protein>
<evidence type="ECO:0000256" key="1">
    <source>
        <dbReference type="ARBA" id="ARBA00022801"/>
    </source>
</evidence>
<reference evidence="4" key="1">
    <citation type="journal article" date="2019" name="Int. J. Syst. Evol. Microbiol.">
        <title>The Global Catalogue of Microorganisms (GCM) 10K type strain sequencing project: providing services to taxonomists for standard genome sequencing and annotation.</title>
        <authorList>
            <consortium name="The Broad Institute Genomics Platform"/>
            <consortium name="The Broad Institute Genome Sequencing Center for Infectious Disease"/>
            <person name="Wu L."/>
            <person name="Ma J."/>
        </authorList>
    </citation>
    <scope>NUCLEOTIDE SEQUENCE [LARGE SCALE GENOMIC DNA]</scope>
    <source>
        <strain evidence="4">CCUG 53915</strain>
    </source>
</reference>
<name>A0ABW3U0D4_9BACL</name>
<organism evidence="3 4">
    <name type="scientific">Sporosarcina contaminans</name>
    <dbReference type="NCBI Taxonomy" id="633403"/>
    <lineage>
        <taxon>Bacteria</taxon>
        <taxon>Bacillati</taxon>
        <taxon>Bacillota</taxon>
        <taxon>Bacilli</taxon>
        <taxon>Bacillales</taxon>
        <taxon>Caryophanaceae</taxon>
        <taxon>Sporosarcina</taxon>
    </lineage>
</organism>
<dbReference type="InterPro" id="IPR006379">
    <property type="entry name" value="HAD-SF_hydro_IIB"/>
</dbReference>
<feature type="domain" description="Sucrose phosphatase-like" evidence="2">
    <location>
        <begin position="5"/>
        <end position="237"/>
    </location>
</feature>
<dbReference type="PANTHER" id="PTHR46521">
    <property type="entry name" value="SUCROSE-PHOSPHATASE 2-RELATED"/>
    <property type="match status" value="1"/>
</dbReference>
<keyword evidence="4" id="KW-1185">Reference proteome</keyword>
<evidence type="ECO:0000313" key="4">
    <source>
        <dbReference type="Proteomes" id="UP001597231"/>
    </source>
</evidence>
<dbReference type="SFLD" id="SFLDG01140">
    <property type="entry name" value="C2.B:_Phosphomannomutase_and_P"/>
    <property type="match status" value="1"/>
</dbReference>
<sequence length="247" mass="27507">MRHKPFMLATDLDGTFVGQEENLGALLAHFDRLPHDVSLVYITGRHLSSAKSLIYSEKLPIPDLLVTDVGTAIYHHANVEDSQWAERMSENWRPDEIISIAEDFPLLNRQALPDNRRISFTVPKGNSSLVEEFQNALERQGITHTFIFSSDRDIDVLPATAGKGKALEYIFSNYTAKNVQALIAGDSGNDMDMLSLGYPSVIVGNAQPELIAMEEHPNLYRAVAHCAGGILEAWQHFYGKEAEVVRT</sequence>
<dbReference type="NCBIfam" id="TIGR01484">
    <property type="entry name" value="HAD-SF-IIB"/>
    <property type="match status" value="1"/>
</dbReference>
<dbReference type="SFLD" id="SFLDS00003">
    <property type="entry name" value="Haloacid_Dehalogenase"/>
    <property type="match status" value="1"/>
</dbReference>
<dbReference type="EMBL" id="JBHTLT010000112">
    <property type="protein sequence ID" value="MFD1206102.1"/>
    <property type="molecule type" value="Genomic_DNA"/>
</dbReference>
<gene>
    <name evidence="3" type="ORF">ACFQ38_13470</name>
</gene>
<comment type="caution">
    <text evidence="3">The sequence shown here is derived from an EMBL/GenBank/DDBJ whole genome shotgun (WGS) entry which is preliminary data.</text>
</comment>
<dbReference type="InterPro" id="IPR051518">
    <property type="entry name" value="Sucrose_Phosphatase"/>
</dbReference>